<gene>
    <name evidence="2" type="ORF">M8C21_012611</name>
</gene>
<evidence type="ECO:0000313" key="3">
    <source>
        <dbReference type="Proteomes" id="UP001206925"/>
    </source>
</evidence>
<name>A0AAD5CRZ3_AMBAR</name>
<dbReference type="PANTHER" id="PTHR34064">
    <property type="entry name" value="OS04G0672300 PROTEIN"/>
    <property type="match status" value="1"/>
</dbReference>
<keyword evidence="1" id="KW-0472">Membrane</keyword>
<evidence type="ECO:0000313" key="2">
    <source>
        <dbReference type="EMBL" id="KAI7746822.1"/>
    </source>
</evidence>
<keyword evidence="1" id="KW-1133">Transmembrane helix</keyword>
<keyword evidence="3" id="KW-1185">Reference proteome</keyword>
<dbReference type="PANTHER" id="PTHR34064:SF4">
    <property type="entry name" value="PROTEIN, PUTATIVE-RELATED"/>
    <property type="match status" value="1"/>
</dbReference>
<keyword evidence="1" id="KW-0812">Transmembrane</keyword>
<sequence length="171" mass="19092">MCTSCIGQVENSTDFGYLRSGEKGAHEIVCDEHLNMNLDSFQVDMEAFSHLTNKDATYNSRFHLPRSLSRKGEEKKMNNPSVDNERDAAIFSPKSTEPQSHHQISITTTAATTETPTKSISFGKRSSSFKQTSIINPRRILLFFATLSSIGTIVLIYLTLSLAKHNKGNIY</sequence>
<organism evidence="2 3">
    <name type="scientific">Ambrosia artemisiifolia</name>
    <name type="common">Common ragweed</name>
    <dbReference type="NCBI Taxonomy" id="4212"/>
    <lineage>
        <taxon>Eukaryota</taxon>
        <taxon>Viridiplantae</taxon>
        <taxon>Streptophyta</taxon>
        <taxon>Embryophyta</taxon>
        <taxon>Tracheophyta</taxon>
        <taxon>Spermatophyta</taxon>
        <taxon>Magnoliopsida</taxon>
        <taxon>eudicotyledons</taxon>
        <taxon>Gunneridae</taxon>
        <taxon>Pentapetalae</taxon>
        <taxon>asterids</taxon>
        <taxon>campanulids</taxon>
        <taxon>Asterales</taxon>
        <taxon>Asteraceae</taxon>
        <taxon>Asteroideae</taxon>
        <taxon>Heliantheae alliance</taxon>
        <taxon>Heliantheae</taxon>
        <taxon>Ambrosia</taxon>
    </lineage>
</organism>
<dbReference type="EMBL" id="JAMZMK010006891">
    <property type="protein sequence ID" value="KAI7746822.1"/>
    <property type="molecule type" value="Genomic_DNA"/>
</dbReference>
<dbReference type="Proteomes" id="UP001206925">
    <property type="component" value="Unassembled WGS sequence"/>
</dbReference>
<reference evidence="2" key="1">
    <citation type="submission" date="2022-06" db="EMBL/GenBank/DDBJ databases">
        <title>Uncovering the hologenomic basis of an extraordinary plant invasion.</title>
        <authorList>
            <person name="Bieker V.C."/>
            <person name="Martin M.D."/>
            <person name="Gilbert T."/>
            <person name="Hodgins K."/>
            <person name="Battlay P."/>
            <person name="Petersen B."/>
            <person name="Wilson J."/>
        </authorList>
    </citation>
    <scope>NUCLEOTIDE SEQUENCE</scope>
    <source>
        <strain evidence="2">AA19_3_7</strain>
        <tissue evidence="2">Leaf</tissue>
    </source>
</reference>
<feature type="transmembrane region" description="Helical" evidence="1">
    <location>
        <begin position="140"/>
        <end position="160"/>
    </location>
</feature>
<evidence type="ECO:0000256" key="1">
    <source>
        <dbReference type="SAM" id="Phobius"/>
    </source>
</evidence>
<accession>A0AAD5CRZ3</accession>
<proteinExistence type="predicted"/>
<protein>
    <submittedName>
        <fullName evidence="2">Uncharacterized protein</fullName>
    </submittedName>
</protein>
<comment type="caution">
    <text evidence="2">The sequence shown here is derived from an EMBL/GenBank/DDBJ whole genome shotgun (WGS) entry which is preliminary data.</text>
</comment>
<dbReference type="AlphaFoldDB" id="A0AAD5CRZ3"/>